<keyword evidence="3" id="KW-1185">Reference proteome</keyword>
<dbReference type="EMBL" id="KV460209">
    <property type="protein sequence ID" value="OBU00310.2"/>
    <property type="molecule type" value="Genomic_DNA"/>
</dbReference>
<feature type="region of interest" description="Disordered" evidence="1">
    <location>
        <begin position="195"/>
        <end position="214"/>
    </location>
</feature>
<evidence type="ECO:0000313" key="3">
    <source>
        <dbReference type="Proteomes" id="UP000091956"/>
    </source>
</evidence>
<name>A0A1B8GWW0_9PEZI</name>
<gene>
    <name evidence="2" type="ORF">VE01_01503</name>
</gene>
<dbReference type="AlphaFoldDB" id="A0A1B8GWW0"/>
<reference evidence="2 3" key="1">
    <citation type="submission" date="2016-03" db="EMBL/GenBank/DDBJ databases">
        <title>Comparative genomics of Pseudogymnoascus destructans, the fungus causing white-nose syndrome of bats.</title>
        <authorList>
            <person name="Palmer J.M."/>
            <person name="Drees K.P."/>
            <person name="Foster J.T."/>
            <person name="Lindner D.L."/>
        </authorList>
    </citation>
    <scope>NUCLEOTIDE SEQUENCE [LARGE SCALE GENOMIC DNA]</scope>
    <source>
        <strain evidence="2 3">UAMH 10579</strain>
    </source>
</reference>
<evidence type="ECO:0000256" key="1">
    <source>
        <dbReference type="SAM" id="MobiDB-lite"/>
    </source>
</evidence>
<dbReference type="RefSeq" id="XP_018134042.2">
    <property type="nucleotide sequence ID" value="XM_018271024.2"/>
</dbReference>
<dbReference type="GeneID" id="28834889"/>
<evidence type="ECO:0000313" key="2">
    <source>
        <dbReference type="EMBL" id="OBU00310.2"/>
    </source>
</evidence>
<proteinExistence type="predicted"/>
<protein>
    <submittedName>
        <fullName evidence="2">Uncharacterized protein</fullName>
    </submittedName>
</protein>
<organism evidence="2 3">
    <name type="scientific">Pseudogymnoascus verrucosus</name>
    <dbReference type="NCBI Taxonomy" id="342668"/>
    <lineage>
        <taxon>Eukaryota</taxon>
        <taxon>Fungi</taxon>
        <taxon>Dikarya</taxon>
        <taxon>Ascomycota</taxon>
        <taxon>Pezizomycotina</taxon>
        <taxon>Leotiomycetes</taxon>
        <taxon>Thelebolales</taxon>
        <taxon>Thelebolaceae</taxon>
        <taxon>Pseudogymnoascus</taxon>
    </lineage>
</organism>
<accession>A0A1B8GWW0</accession>
<dbReference type="Proteomes" id="UP000091956">
    <property type="component" value="Unassembled WGS sequence"/>
</dbReference>
<sequence>MVDYRRYLDYPGGRIVYDMMANRSPGWRDRHLRAEILPPGWKMGISRLGRTPFYDPLIVQEPVERLPILPRRTISPRYQATDPCYDDLDQLNPRLYPEHADLVQRQGPGSAGGYNGRFDDRVRDEIYLDSDDDYPPPRTGRVRRPLPERVHEDIVAGPRLTSHDLDVVHHNPHLQHMRDELRQQSLRPILHDRPHHFHGHHHSHRPPHHHPRGRRRVHFADDLDDDLDWRNPFERRRMPYRFIEEELDFPYDEIFYSDDEIDLHRRYAAHERLLMAPRERGSRERWWELDDD</sequence>
<reference evidence="3" key="2">
    <citation type="journal article" date="2018" name="Nat. Commun.">
        <title>Extreme sensitivity to ultraviolet light in the fungal pathogen causing white-nose syndrome of bats.</title>
        <authorList>
            <person name="Palmer J.M."/>
            <person name="Drees K.P."/>
            <person name="Foster J.T."/>
            <person name="Lindner D.L."/>
        </authorList>
    </citation>
    <scope>NUCLEOTIDE SEQUENCE [LARGE SCALE GENOMIC DNA]</scope>
    <source>
        <strain evidence="3">UAMH 10579</strain>
    </source>
</reference>